<protein>
    <recommendedName>
        <fullName evidence="4">Holin-X, holin superfamily III</fullName>
    </recommendedName>
</protein>
<reference evidence="3" key="1">
    <citation type="journal article" date="2019" name="Int. J. Syst. Evol. Microbiol.">
        <title>The Global Catalogue of Microorganisms (GCM) 10K type strain sequencing project: providing services to taxonomists for standard genome sequencing and annotation.</title>
        <authorList>
            <consortium name="The Broad Institute Genomics Platform"/>
            <consortium name="The Broad Institute Genome Sequencing Center for Infectious Disease"/>
            <person name="Wu L."/>
            <person name="Ma J."/>
        </authorList>
    </citation>
    <scope>NUCLEOTIDE SEQUENCE [LARGE SCALE GENOMIC DNA]</scope>
    <source>
        <strain evidence="3">KCTC 32514</strain>
    </source>
</reference>
<keyword evidence="3" id="KW-1185">Reference proteome</keyword>
<feature type="transmembrane region" description="Helical" evidence="1">
    <location>
        <begin position="92"/>
        <end position="116"/>
    </location>
</feature>
<organism evidence="2 3">
    <name type="scientific">Psychroserpens luteus</name>
    <dbReference type="NCBI Taxonomy" id="1434066"/>
    <lineage>
        <taxon>Bacteria</taxon>
        <taxon>Pseudomonadati</taxon>
        <taxon>Bacteroidota</taxon>
        <taxon>Flavobacteriia</taxon>
        <taxon>Flavobacteriales</taxon>
        <taxon>Flavobacteriaceae</taxon>
        <taxon>Psychroserpens</taxon>
    </lineage>
</organism>
<evidence type="ECO:0000313" key="3">
    <source>
        <dbReference type="Proteomes" id="UP001597548"/>
    </source>
</evidence>
<dbReference type="Proteomes" id="UP001597548">
    <property type="component" value="Unassembled WGS sequence"/>
</dbReference>
<comment type="caution">
    <text evidence="2">The sequence shown here is derived from an EMBL/GenBank/DDBJ whole genome shotgun (WGS) entry which is preliminary data.</text>
</comment>
<proteinExistence type="predicted"/>
<gene>
    <name evidence="2" type="ORF">ACFS29_19220</name>
</gene>
<dbReference type="EMBL" id="JBHUOS010000016">
    <property type="protein sequence ID" value="MFD2917792.1"/>
    <property type="molecule type" value="Genomic_DNA"/>
</dbReference>
<evidence type="ECO:0000313" key="2">
    <source>
        <dbReference type="EMBL" id="MFD2917792.1"/>
    </source>
</evidence>
<keyword evidence="1" id="KW-0472">Membrane</keyword>
<accession>A0ABW6A161</accession>
<sequence>MKIIPSDTIEIVTSLTIKEVKDILDNNIQPKVKFDFSFSNKHKVFEGFLKQDSFEIQRIIRGRNSFIPQIKGKIKSNNNGSTLMVELKMNQFVIVFVIIWLGITGVSFFVSLFAVFNQGLNPIAAIGPAVMIAFAFGLMNYGYNSEKKKAIEALEKILKGKMHSAF</sequence>
<evidence type="ECO:0000256" key="1">
    <source>
        <dbReference type="SAM" id="Phobius"/>
    </source>
</evidence>
<keyword evidence="1" id="KW-1133">Transmembrane helix</keyword>
<name>A0ABW6A161_9FLAO</name>
<evidence type="ECO:0008006" key="4">
    <source>
        <dbReference type="Google" id="ProtNLM"/>
    </source>
</evidence>
<feature type="transmembrane region" description="Helical" evidence="1">
    <location>
        <begin position="122"/>
        <end position="143"/>
    </location>
</feature>
<dbReference type="RefSeq" id="WP_194506989.1">
    <property type="nucleotide sequence ID" value="NZ_JADILU010000002.1"/>
</dbReference>
<keyword evidence="1" id="KW-0812">Transmembrane</keyword>